<feature type="modified residue" description="4-aspartylphosphate" evidence="1">
    <location>
        <position position="62"/>
    </location>
</feature>
<evidence type="ECO:0000313" key="3">
    <source>
        <dbReference type="EMBL" id="RTE51854.1"/>
    </source>
</evidence>
<dbReference type="RefSeq" id="WP_126163538.1">
    <property type="nucleotide sequence ID" value="NZ_RQPJ01000021.1"/>
</dbReference>
<keyword evidence="1" id="KW-0597">Phosphoprotein</keyword>
<dbReference type="Proteomes" id="UP000267585">
    <property type="component" value="Unassembled WGS sequence"/>
</dbReference>
<dbReference type="InterPro" id="IPR001789">
    <property type="entry name" value="Sig_transdc_resp-reg_receiver"/>
</dbReference>
<evidence type="ECO:0000259" key="2">
    <source>
        <dbReference type="PROSITE" id="PS50110"/>
    </source>
</evidence>
<dbReference type="EMBL" id="RQPJ01000021">
    <property type="protein sequence ID" value="RTE51854.1"/>
    <property type="molecule type" value="Genomic_DNA"/>
</dbReference>
<dbReference type="Pfam" id="PF00072">
    <property type="entry name" value="Response_reg"/>
    <property type="match status" value="1"/>
</dbReference>
<feature type="domain" description="Response regulatory" evidence="2">
    <location>
        <begin position="5"/>
        <end position="128"/>
    </location>
</feature>
<organism evidence="3 4">
    <name type="scientific">Arenibacter aquaticus</name>
    <dbReference type="NCBI Taxonomy" id="2489054"/>
    <lineage>
        <taxon>Bacteria</taxon>
        <taxon>Pseudomonadati</taxon>
        <taxon>Bacteroidota</taxon>
        <taxon>Flavobacteriia</taxon>
        <taxon>Flavobacteriales</taxon>
        <taxon>Flavobacteriaceae</taxon>
        <taxon>Arenibacter</taxon>
    </lineage>
</organism>
<proteinExistence type="predicted"/>
<keyword evidence="4" id="KW-1185">Reference proteome</keyword>
<dbReference type="Gene3D" id="3.40.50.2300">
    <property type="match status" value="1"/>
</dbReference>
<dbReference type="GO" id="GO:0000160">
    <property type="term" value="P:phosphorelay signal transduction system"/>
    <property type="evidence" value="ECO:0007669"/>
    <property type="project" value="InterPro"/>
</dbReference>
<dbReference type="OrthoDB" id="1376781at2"/>
<dbReference type="InterPro" id="IPR011006">
    <property type="entry name" value="CheY-like_superfamily"/>
</dbReference>
<evidence type="ECO:0000256" key="1">
    <source>
        <dbReference type="PROSITE-ProRule" id="PRU00169"/>
    </source>
</evidence>
<comment type="caution">
    <text evidence="3">The sequence shown here is derived from an EMBL/GenBank/DDBJ whole genome shotgun (WGS) entry which is preliminary data.</text>
</comment>
<sequence length="128" mass="14866">MEGETLWIIDDDMVSQFAMTYKIGQVHPHYNITTFYTVKEALDHLRKCWKSKKGLPDKLLLDLGLPDLDGWDFLMELEKIGVNISPFDIYIVSAFTNSTDRKRAKSHPLIKDYFDKPLNKNAVDRIFA</sequence>
<protein>
    <submittedName>
        <fullName evidence="3">Response regulator</fullName>
    </submittedName>
</protein>
<dbReference type="SMART" id="SM00448">
    <property type="entry name" value="REC"/>
    <property type="match status" value="1"/>
</dbReference>
<dbReference type="SUPFAM" id="SSF52172">
    <property type="entry name" value="CheY-like"/>
    <property type="match status" value="1"/>
</dbReference>
<accession>A0A3S0CKF1</accession>
<dbReference type="AlphaFoldDB" id="A0A3S0CKF1"/>
<reference evidence="3 4" key="1">
    <citation type="submission" date="2018-11" db="EMBL/GenBank/DDBJ databases">
        <title>Arenibacter aquaticus sp.nov., a marine bacterium isolated from surface seawater in the South China Sea.</title>
        <authorList>
            <person name="Guo J."/>
            <person name="Sun J."/>
        </authorList>
    </citation>
    <scope>NUCLEOTIDE SEQUENCE [LARGE SCALE GENOMIC DNA]</scope>
    <source>
        <strain evidence="3 4">GUO666</strain>
    </source>
</reference>
<dbReference type="PROSITE" id="PS50110">
    <property type="entry name" value="RESPONSE_REGULATORY"/>
    <property type="match status" value="1"/>
</dbReference>
<name>A0A3S0CKF1_9FLAO</name>
<evidence type="ECO:0000313" key="4">
    <source>
        <dbReference type="Proteomes" id="UP000267585"/>
    </source>
</evidence>
<gene>
    <name evidence="3" type="ORF">EHW67_16740</name>
</gene>